<reference evidence="2" key="3">
    <citation type="submission" date="2025-09" db="UniProtKB">
        <authorList>
            <consortium name="Ensembl"/>
        </authorList>
    </citation>
    <scope>IDENTIFICATION</scope>
</reference>
<dbReference type="InParanoid" id="H2ZHS0"/>
<evidence type="ECO:0000256" key="1">
    <source>
        <dbReference type="SAM" id="SignalP"/>
    </source>
</evidence>
<feature type="signal peptide" evidence="1">
    <location>
        <begin position="1"/>
        <end position="17"/>
    </location>
</feature>
<dbReference type="HOGENOM" id="CLU_160109_0_0_1"/>
<protein>
    <submittedName>
        <fullName evidence="2">Uncharacterized protein</fullName>
    </submittedName>
</protein>
<keyword evidence="1" id="KW-0732">Signal</keyword>
<evidence type="ECO:0000313" key="3">
    <source>
        <dbReference type="Proteomes" id="UP000007875"/>
    </source>
</evidence>
<sequence>KNNGLVFLLGLLGQQYSLDVGKDSTLSDCHFSKQLVQLLVVSNSQLKVSWDDSGLLVVASGVTCQLKNFGAQVFEHSGEVDWCSSANTLRVVTVAQ</sequence>
<keyword evidence="3" id="KW-1185">Reference proteome</keyword>
<reference evidence="2" key="2">
    <citation type="submission" date="2025-08" db="UniProtKB">
        <authorList>
            <consortium name="Ensembl"/>
        </authorList>
    </citation>
    <scope>IDENTIFICATION</scope>
</reference>
<reference evidence="3" key="1">
    <citation type="submission" date="2003-08" db="EMBL/GenBank/DDBJ databases">
        <authorList>
            <person name="Birren B."/>
            <person name="Nusbaum C."/>
            <person name="Abebe A."/>
            <person name="Abouelleil A."/>
            <person name="Adekoya E."/>
            <person name="Ait-zahra M."/>
            <person name="Allen N."/>
            <person name="Allen T."/>
            <person name="An P."/>
            <person name="Anderson M."/>
            <person name="Anderson S."/>
            <person name="Arachchi H."/>
            <person name="Armbruster J."/>
            <person name="Bachantsang P."/>
            <person name="Baldwin J."/>
            <person name="Barry A."/>
            <person name="Bayul T."/>
            <person name="Blitshsteyn B."/>
            <person name="Bloom T."/>
            <person name="Blye J."/>
            <person name="Boguslavskiy L."/>
            <person name="Borowsky M."/>
            <person name="Boukhgalter B."/>
            <person name="Brunache A."/>
            <person name="Butler J."/>
            <person name="Calixte N."/>
            <person name="Calvo S."/>
            <person name="Camarata J."/>
            <person name="Campo K."/>
            <person name="Chang J."/>
            <person name="Cheshatsang Y."/>
            <person name="Citroen M."/>
            <person name="Collymore A."/>
            <person name="Considine T."/>
            <person name="Cook A."/>
            <person name="Cooke P."/>
            <person name="Corum B."/>
            <person name="Cuomo C."/>
            <person name="David R."/>
            <person name="Dawoe T."/>
            <person name="Degray S."/>
            <person name="Dodge S."/>
            <person name="Dooley K."/>
            <person name="Dorje P."/>
            <person name="Dorjee K."/>
            <person name="Dorris L."/>
            <person name="Duffey N."/>
            <person name="Dupes A."/>
            <person name="Elkins T."/>
            <person name="Engels R."/>
            <person name="Erickson J."/>
            <person name="Farina A."/>
            <person name="Faro S."/>
            <person name="Ferreira P."/>
            <person name="Fischer H."/>
            <person name="Fitzgerald M."/>
            <person name="Foley K."/>
            <person name="Gage D."/>
            <person name="Galagan J."/>
            <person name="Gearin G."/>
            <person name="Gnerre S."/>
            <person name="Gnirke A."/>
            <person name="Goyette A."/>
            <person name="Graham J."/>
            <person name="Grandbois E."/>
            <person name="Gyaltsen K."/>
            <person name="Hafez N."/>
            <person name="Hagopian D."/>
            <person name="Hagos B."/>
            <person name="Hall J."/>
            <person name="Hatcher B."/>
            <person name="Heller A."/>
            <person name="Higgins H."/>
            <person name="Honan T."/>
            <person name="Horn A."/>
            <person name="Houde N."/>
            <person name="Hughes L."/>
            <person name="Hulme W."/>
            <person name="Husby E."/>
            <person name="Iliev I."/>
            <person name="Jaffe D."/>
            <person name="Jones C."/>
            <person name="Kamal M."/>
            <person name="Kamat A."/>
            <person name="Kamvysselis M."/>
            <person name="Karlsson E."/>
            <person name="Kells C."/>
            <person name="Kieu A."/>
            <person name="Kisner P."/>
            <person name="Kodira C."/>
            <person name="Kulbokas E."/>
            <person name="Labutti K."/>
            <person name="Lama D."/>
            <person name="Landers T."/>
            <person name="Leger J."/>
            <person name="Levine S."/>
            <person name="Lewis D."/>
            <person name="Lewis T."/>
            <person name="Lindblad-toh K."/>
            <person name="Liu X."/>
            <person name="Lokyitsang T."/>
            <person name="Lokyitsang Y."/>
            <person name="Lucien O."/>
            <person name="Lui A."/>
            <person name="Ma L.J."/>
            <person name="Mabbitt R."/>
            <person name="Macdonald J."/>
            <person name="Maclean C."/>
            <person name="Major J."/>
            <person name="Manning J."/>
            <person name="Marabella R."/>
            <person name="Maru K."/>
            <person name="Matthews C."/>
            <person name="Mauceli E."/>
            <person name="Mccarthy M."/>
            <person name="Mcdonough S."/>
            <person name="Mcghee T."/>
            <person name="Meldrim J."/>
            <person name="Meneus L."/>
            <person name="Mesirov J."/>
            <person name="Mihalev A."/>
            <person name="Mihova T."/>
            <person name="Mikkelsen T."/>
            <person name="Mlenga V."/>
            <person name="Moru K."/>
            <person name="Mozes J."/>
            <person name="Mulrain L."/>
            <person name="Munson G."/>
            <person name="Naylor J."/>
            <person name="Newes C."/>
            <person name="Nguyen C."/>
            <person name="Nguyen N."/>
            <person name="Nguyen T."/>
            <person name="Nicol R."/>
            <person name="Nielsen C."/>
            <person name="Nizzari M."/>
            <person name="Norbu C."/>
            <person name="Norbu N."/>
            <person name="O'donnell P."/>
            <person name="Okoawo O."/>
            <person name="O'leary S."/>
            <person name="Omotosho B."/>
            <person name="O'neill K."/>
            <person name="Osman S."/>
            <person name="Parker S."/>
            <person name="Perrin D."/>
            <person name="Phunkhang P."/>
            <person name="Piqani B."/>
            <person name="Purcell S."/>
            <person name="Rachupka T."/>
            <person name="Ramasamy U."/>
            <person name="Rameau R."/>
            <person name="Ray V."/>
            <person name="Raymond C."/>
            <person name="Retta R."/>
            <person name="Richardson S."/>
            <person name="Rise C."/>
            <person name="Rodriguez J."/>
            <person name="Rogers J."/>
            <person name="Rogov P."/>
            <person name="Rutman M."/>
            <person name="Schupbach R."/>
            <person name="Seaman C."/>
            <person name="Settipalli S."/>
            <person name="Sharpe T."/>
            <person name="Sheridan J."/>
            <person name="Sherpa N."/>
            <person name="Shi J."/>
            <person name="Smirnov S."/>
            <person name="Smith C."/>
            <person name="Sougnez C."/>
            <person name="Spencer B."/>
            <person name="Stalker J."/>
            <person name="Stange-thomann N."/>
            <person name="Stavropoulos S."/>
            <person name="Stetson K."/>
            <person name="Stone C."/>
            <person name="Stone S."/>
            <person name="Stubbs M."/>
            <person name="Talamas J."/>
            <person name="Tchuinga P."/>
            <person name="Tenzing P."/>
            <person name="Tesfaye S."/>
            <person name="Theodore J."/>
            <person name="Thoulutsang Y."/>
            <person name="Topham K."/>
            <person name="Towey S."/>
            <person name="Tsamla T."/>
            <person name="Tsomo N."/>
            <person name="Vallee D."/>
            <person name="Vassiliev H."/>
            <person name="Venkataraman V."/>
            <person name="Vinson J."/>
            <person name="Vo A."/>
            <person name="Wade C."/>
            <person name="Wang S."/>
            <person name="Wangchuk T."/>
            <person name="Wangdi T."/>
            <person name="Whittaker C."/>
            <person name="Wilkinson J."/>
            <person name="Wu Y."/>
            <person name="Wyman D."/>
            <person name="Yadav S."/>
            <person name="Yang S."/>
            <person name="Yang X."/>
            <person name="Yeager S."/>
            <person name="Yee E."/>
            <person name="Young G."/>
            <person name="Zainoun J."/>
            <person name="Zembeck L."/>
            <person name="Zimmer A."/>
            <person name="Zody M."/>
            <person name="Lander E."/>
        </authorList>
    </citation>
    <scope>NUCLEOTIDE SEQUENCE [LARGE SCALE GENOMIC DNA]</scope>
</reference>
<feature type="chain" id="PRO_5003579317" evidence="1">
    <location>
        <begin position="18"/>
        <end position="96"/>
    </location>
</feature>
<evidence type="ECO:0000313" key="2">
    <source>
        <dbReference type="Ensembl" id="ENSCSAVP00000017136.1"/>
    </source>
</evidence>
<dbReference type="eggNOG" id="ENOG502S6ZE">
    <property type="taxonomic scope" value="Eukaryota"/>
</dbReference>
<dbReference type="Proteomes" id="UP000007875">
    <property type="component" value="Unassembled WGS sequence"/>
</dbReference>
<accession>H2ZHS0</accession>
<dbReference type="STRING" id="51511.ENSCSAVP00000017136"/>
<dbReference type="Ensembl" id="ENSCSAVT00000017321.1">
    <property type="protein sequence ID" value="ENSCSAVP00000017136.1"/>
    <property type="gene ID" value="ENSCSAVG00000010084.1"/>
</dbReference>
<dbReference type="AlphaFoldDB" id="H2ZHS0"/>
<organism evidence="2 3">
    <name type="scientific">Ciona savignyi</name>
    <name type="common">Pacific transparent sea squirt</name>
    <dbReference type="NCBI Taxonomy" id="51511"/>
    <lineage>
        <taxon>Eukaryota</taxon>
        <taxon>Metazoa</taxon>
        <taxon>Chordata</taxon>
        <taxon>Tunicata</taxon>
        <taxon>Ascidiacea</taxon>
        <taxon>Phlebobranchia</taxon>
        <taxon>Cionidae</taxon>
        <taxon>Ciona</taxon>
    </lineage>
</organism>
<proteinExistence type="predicted"/>
<name>H2ZHS0_CIOSA</name>
<dbReference type="GeneTree" id="ENSGT01040000243179"/>